<dbReference type="Pfam" id="PF00078">
    <property type="entry name" value="RVT_1"/>
    <property type="match status" value="1"/>
</dbReference>
<protein>
    <submittedName>
        <fullName evidence="3">Uncharacterized protein LOC120277636</fullName>
    </submittedName>
</protein>
<dbReference type="GeneID" id="120277636"/>
<dbReference type="PANTHER" id="PTHR33116:SF78">
    <property type="entry name" value="OS12G0587133 PROTEIN"/>
    <property type="match status" value="1"/>
</dbReference>
<dbReference type="PANTHER" id="PTHR33116">
    <property type="entry name" value="REVERSE TRANSCRIPTASE ZINC-BINDING DOMAIN-CONTAINING PROTEIN-RELATED-RELATED"/>
    <property type="match status" value="1"/>
</dbReference>
<sequence length="282" mass="32113">MANRLKFVFPKLIGREKAGFMAGRSPFDNIIALQEIAHTIEKDFTHPPRMIVKIDIEKAYDSISWAAILTTLTKMNFPPIWVSWIKTCLSATPFSLLINESVDFVPIGSTPNFPNQLKSFSLTHLFFPFQHTIPLLTLSLFPDTVLKEIDKIVRDFLWYKGGNGKGIHDVAWANLTLPKPEGGLGIRNLFLATISLMANNVFKFLNDCDAIWVNILVSKYGKFNFWKDSIPSGYSWFFRGLCYTANRLKPYCSLNSVNPNLVSFLYDPWCDNIPLAFNPTFL</sequence>
<gene>
    <name evidence="3" type="primary">LOC120277636</name>
</gene>
<dbReference type="AlphaFoldDB" id="A0AB40CPD0"/>
<name>A0AB40CPD0_DIOCR</name>
<dbReference type="InterPro" id="IPR000477">
    <property type="entry name" value="RT_dom"/>
</dbReference>
<proteinExistence type="predicted"/>
<feature type="domain" description="Reverse transcriptase" evidence="1">
    <location>
        <begin position="2"/>
        <end position="95"/>
    </location>
</feature>
<keyword evidence="2" id="KW-1185">Reference proteome</keyword>
<evidence type="ECO:0000313" key="3">
    <source>
        <dbReference type="RefSeq" id="XP_039140427.1"/>
    </source>
</evidence>
<evidence type="ECO:0000313" key="2">
    <source>
        <dbReference type="Proteomes" id="UP001515500"/>
    </source>
</evidence>
<reference evidence="3" key="1">
    <citation type="submission" date="2025-08" db="UniProtKB">
        <authorList>
            <consortium name="RefSeq"/>
        </authorList>
    </citation>
    <scope>IDENTIFICATION</scope>
</reference>
<dbReference type="RefSeq" id="XP_039140427.1">
    <property type="nucleotide sequence ID" value="XM_039284493.1"/>
</dbReference>
<evidence type="ECO:0000259" key="1">
    <source>
        <dbReference type="Pfam" id="PF00078"/>
    </source>
</evidence>
<accession>A0AB40CPD0</accession>
<organism evidence="2 3">
    <name type="scientific">Dioscorea cayennensis subsp. rotundata</name>
    <name type="common">White Guinea yam</name>
    <name type="synonym">Dioscorea rotundata</name>
    <dbReference type="NCBI Taxonomy" id="55577"/>
    <lineage>
        <taxon>Eukaryota</taxon>
        <taxon>Viridiplantae</taxon>
        <taxon>Streptophyta</taxon>
        <taxon>Embryophyta</taxon>
        <taxon>Tracheophyta</taxon>
        <taxon>Spermatophyta</taxon>
        <taxon>Magnoliopsida</taxon>
        <taxon>Liliopsida</taxon>
        <taxon>Dioscoreales</taxon>
        <taxon>Dioscoreaceae</taxon>
        <taxon>Dioscorea</taxon>
    </lineage>
</organism>
<dbReference type="Proteomes" id="UP001515500">
    <property type="component" value="Chromosome 15"/>
</dbReference>